<protein>
    <submittedName>
        <fullName evidence="3">Uncharacterized protein</fullName>
    </submittedName>
</protein>
<keyword evidence="2" id="KW-0732">Signal</keyword>
<dbReference type="EMBL" id="CP086715">
    <property type="protein sequence ID" value="WOO78754.1"/>
    <property type="molecule type" value="Genomic_DNA"/>
</dbReference>
<feature type="signal peptide" evidence="2">
    <location>
        <begin position="1"/>
        <end position="17"/>
    </location>
</feature>
<feature type="compositionally biased region" description="Pro residues" evidence="1">
    <location>
        <begin position="23"/>
        <end position="42"/>
    </location>
</feature>
<evidence type="ECO:0000313" key="3">
    <source>
        <dbReference type="EMBL" id="WOO78754.1"/>
    </source>
</evidence>
<name>A0AAF0Y5R3_9TREE</name>
<gene>
    <name evidence="3" type="ORF">LOC62_02G002293</name>
</gene>
<evidence type="ECO:0000256" key="1">
    <source>
        <dbReference type="SAM" id="MobiDB-lite"/>
    </source>
</evidence>
<proteinExistence type="predicted"/>
<feature type="chain" id="PRO_5041970725" evidence="2">
    <location>
        <begin position="18"/>
        <end position="209"/>
    </location>
</feature>
<dbReference type="Proteomes" id="UP000827549">
    <property type="component" value="Chromosome 2"/>
</dbReference>
<dbReference type="GeneID" id="87805541"/>
<evidence type="ECO:0000256" key="2">
    <source>
        <dbReference type="SAM" id="SignalP"/>
    </source>
</evidence>
<accession>A0AAF0Y5R3</accession>
<feature type="region of interest" description="Disordered" evidence="1">
    <location>
        <begin position="23"/>
        <end position="43"/>
    </location>
</feature>
<reference evidence="3" key="1">
    <citation type="submission" date="2023-10" db="EMBL/GenBank/DDBJ databases">
        <authorList>
            <person name="Noh H."/>
        </authorList>
    </citation>
    <scope>NUCLEOTIDE SEQUENCE</scope>
    <source>
        <strain evidence="3">DUCC4014</strain>
    </source>
</reference>
<evidence type="ECO:0000313" key="4">
    <source>
        <dbReference type="Proteomes" id="UP000827549"/>
    </source>
</evidence>
<keyword evidence="4" id="KW-1185">Reference proteome</keyword>
<dbReference type="AlphaFoldDB" id="A0AAF0Y5R3"/>
<organism evidence="3 4">
    <name type="scientific">Vanrija pseudolonga</name>
    <dbReference type="NCBI Taxonomy" id="143232"/>
    <lineage>
        <taxon>Eukaryota</taxon>
        <taxon>Fungi</taxon>
        <taxon>Dikarya</taxon>
        <taxon>Basidiomycota</taxon>
        <taxon>Agaricomycotina</taxon>
        <taxon>Tremellomycetes</taxon>
        <taxon>Trichosporonales</taxon>
        <taxon>Trichosporonaceae</taxon>
        <taxon>Vanrija</taxon>
    </lineage>
</organism>
<dbReference type="RefSeq" id="XP_062624786.1">
    <property type="nucleotide sequence ID" value="XM_062768802.1"/>
</dbReference>
<sequence length="209" mass="22388">MLFHTVALAVLASMAAAIPAPEAAPAPDAAPVPESAPVPETPATPVFERAAPLQSAMIPASQSQRSVNDTSVDHLAARGPQDVKHFPLQGGFTVRCFHGPDCQGKELSINEEHNPATGWTYWAPFWAPDNERSSCRFDTWGGFQGDFAVTVPKGSGGWVGNSWSPDWIEVSPVRHSNGQGQQCIAQSGRTKGNSGNWVQKQGRVLHLKI</sequence>